<dbReference type="SMART" id="SM00904">
    <property type="entry name" value="Flavokinase"/>
    <property type="match status" value="1"/>
</dbReference>
<evidence type="ECO:0000256" key="12">
    <source>
        <dbReference type="ARBA" id="ARBA00023268"/>
    </source>
</evidence>
<evidence type="ECO:0000256" key="2">
    <source>
        <dbReference type="ARBA" id="ARBA00004726"/>
    </source>
</evidence>
<organism evidence="17 18">
    <name type="scientific">Neptunomonas qingdaonensis</name>
    <dbReference type="NCBI Taxonomy" id="1045558"/>
    <lineage>
        <taxon>Bacteria</taxon>
        <taxon>Pseudomonadati</taxon>
        <taxon>Pseudomonadota</taxon>
        <taxon>Gammaproteobacteria</taxon>
        <taxon>Oceanospirillales</taxon>
        <taxon>Oceanospirillaceae</taxon>
        <taxon>Neptunomonas</taxon>
    </lineage>
</organism>
<dbReference type="STRING" id="1045558.SAMN05216175_11748"/>
<keyword evidence="18" id="KW-1185">Reference proteome</keyword>
<comment type="function">
    <text evidence="1">Catalyzes the phosphorylation of riboflavin to FMN followed by the adenylation of FMN to FAD.</text>
</comment>
<dbReference type="InterPro" id="IPR023468">
    <property type="entry name" value="Riboflavin_kinase"/>
</dbReference>
<evidence type="ECO:0000256" key="5">
    <source>
        <dbReference type="ARBA" id="ARBA00022643"/>
    </source>
</evidence>
<dbReference type="InterPro" id="IPR015864">
    <property type="entry name" value="FAD_synthase"/>
</dbReference>
<comment type="pathway">
    <text evidence="3 15">Cofactor biosynthesis; FMN biosynthesis; FMN from riboflavin (ATP route): step 1/1.</text>
</comment>
<dbReference type="PANTHER" id="PTHR22749">
    <property type="entry name" value="RIBOFLAVIN KINASE/FMN ADENYLYLTRANSFERASE"/>
    <property type="match status" value="1"/>
</dbReference>
<proteinExistence type="inferred from homology"/>
<dbReference type="PIRSF" id="PIRSF004491">
    <property type="entry name" value="FAD_Synth"/>
    <property type="match status" value="1"/>
</dbReference>
<dbReference type="NCBIfam" id="TIGR00125">
    <property type="entry name" value="cyt_tran_rel"/>
    <property type="match status" value="1"/>
</dbReference>
<evidence type="ECO:0000256" key="6">
    <source>
        <dbReference type="ARBA" id="ARBA00022679"/>
    </source>
</evidence>
<dbReference type="GO" id="GO:0006747">
    <property type="term" value="P:FAD biosynthetic process"/>
    <property type="evidence" value="ECO:0007669"/>
    <property type="project" value="UniProtKB-UniRule"/>
</dbReference>
<evidence type="ECO:0000256" key="15">
    <source>
        <dbReference type="PIRNR" id="PIRNR004491"/>
    </source>
</evidence>
<dbReference type="PANTHER" id="PTHR22749:SF6">
    <property type="entry name" value="RIBOFLAVIN KINASE"/>
    <property type="match status" value="1"/>
</dbReference>
<dbReference type="NCBIfam" id="NF004163">
    <property type="entry name" value="PRK05627.1-6"/>
    <property type="match status" value="1"/>
</dbReference>
<name>A0A1I2VIG1_9GAMM</name>
<keyword evidence="4 15" id="KW-0285">Flavoprotein</keyword>
<dbReference type="Gene3D" id="2.40.30.30">
    <property type="entry name" value="Riboflavin kinase-like"/>
    <property type="match status" value="1"/>
</dbReference>
<dbReference type="FunFam" id="3.40.50.620:FF:000021">
    <property type="entry name" value="Riboflavin biosynthesis protein"/>
    <property type="match status" value="1"/>
</dbReference>
<dbReference type="NCBIfam" id="NF004162">
    <property type="entry name" value="PRK05627.1-5"/>
    <property type="match status" value="1"/>
</dbReference>
<keyword evidence="7 15" id="KW-0548">Nucleotidyltransferase</keyword>
<dbReference type="GO" id="GO:0008531">
    <property type="term" value="F:riboflavin kinase activity"/>
    <property type="evidence" value="ECO:0007669"/>
    <property type="project" value="UniProtKB-UniRule"/>
</dbReference>
<accession>A0A1I2VIG1</accession>
<comment type="similarity">
    <text evidence="15">Belongs to the ribF family.</text>
</comment>
<keyword evidence="11 15" id="KW-0067">ATP-binding</keyword>
<evidence type="ECO:0000256" key="4">
    <source>
        <dbReference type="ARBA" id="ARBA00022630"/>
    </source>
</evidence>
<sequence>MELIRGLHNLREKHRGCVATIGNFDGVHLGHVRVLEQVKTKARQLGLPTTVIIFEPQPREFFGGDNVPSRLTRFGEKVSLLRAQGIDRVLCLAFNAQLQKMTAAEFVESLLLKGLDVKHFVVGDDFRFGCDRAGDYRMLKSVGEQYGFSVVNTQTFTVDAERVSSSRVRQVLEQSDFDLAERLLGRRYCITGRVMHGQKLGRQLGVPTANIRMHRFIAPLRGVYAVTMYRDQQLVGQGVCNIGMRPTVNGTHPVLEVHLLGFDGDLYGQLLSVEFEKFLRKEQKFDGLEQLRKQIFNDIEVAQTYFAQPK</sequence>
<reference evidence="18" key="1">
    <citation type="submission" date="2016-10" db="EMBL/GenBank/DDBJ databases">
        <authorList>
            <person name="Varghese N."/>
            <person name="Submissions S."/>
        </authorList>
    </citation>
    <scope>NUCLEOTIDE SEQUENCE [LARGE SCALE GENOMIC DNA]</scope>
    <source>
        <strain evidence="18">CGMCC 1.10971</strain>
    </source>
</reference>
<evidence type="ECO:0000256" key="3">
    <source>
        <dbReference type="ARBA" id="ARBA00005201"/>
    </source>
</evidence>
<dbReference type="CDD" id="cd02064">
    <property type="entry name" value="FAD_synthetase_N"/>
    <property type="match status" value="1"/>
</dbReference>
<dbReference type="Proteomes" id="UP000198623">
    <property type="component" value="Unassembled WGS sequence"/>
</dbReference>
<evidence type="ECO:0000256" key="1">
    <source>
        <dbReference type="ARBA" id="ARBA00002121"/>
    </source>
</evidence>
<dbReference type="GO" id="GO:0009398">
    <property type="term" value="P:FMN biosynthetic process"/>
    <property type="evidence" value="ECO:0007669"/>
    <property type="project" value="UniProtKB-UniRule"/>
</dbReference>
<evidence type="ECO:0000256" key="7">
    <source>
        <dbReference type="ARBA" id="ARBA00022695"/>
    </source>
</evidence>
<dbReference type="InterPro" id="IPR002606">
    <property type="entry name" value="Riboflavin_kinase_bac"/>
</dbReference>
<dbReference type="Pfam" id="PF06574">
    <property type="entry name" value="FAD_syn"/>
    <property type="match status" value="1"/>
</dbReference>
<dbReference type="OrthoDB" id="9803667at2"/>
<dbReference type="NCBIfam" id="NF004159">
    <property type="entry name" value="PRK05627.1-2"/>
    <property type="match status" value="1"/>
</dbReference>
<dbReference type="InterPro" id="IPR015865">
    <property type="entry name" value="Riboflavin_kinase_bac/euk"/>
</dbReference>
<dbReference type="Pfam" id="PF01687">
    <property type="entry name" value="Flavokinase"/>
    <property type="match status" value="1"/>
</dbReference>
<keyword evidence="10 15" id="KW-0274">FAD</keyword>
<dbReference type="NCBIfam" id="NF004160">
    <property type="entry name" value="PRK05627.1-3"/>
    <property type="match status" value="1"/>
</dbReference>
<dbReference type="InterPro" id="IPR014729">
    <property type="entry name" value="Rossmann-like_a/b/a_fold"/>
</dbReference>
<evidence type="ECO:0000259" key="16">
    <source>
        <dbReference type="SMART" id="SM00904"/>
    </source>
</evidence>
<keyword evidence="9 15" id="KW-0418">Kinase</keyword>
<evidence type="ECO:0000256" key="11">
    <source>
        <dbReference type="ARBA" id="ARBA00022840"/>
    </source>
</evidence>
<evidence type="ECO:0000256" key="14">
    <source>
        <dbReference type="ARBA" id="ARBA00049494"/>
    </source>
</evidence>
<dbReference type="GO" id="GO:0003919">
    <property type="term" value="F:FMN adenylyltransferase activity"/>
    <property type="evidence" value="ECO:0007669"/>
    <property type="project" value="UniProtKB-UniRule"/>
</dbReference>
<dbReference type="UniPathway" id="UPA00277">
    <property type="reaction ID" value="UER00407"/>
</dbReference>
<protein>
    <recommendedName>
        <fullName evidence="15">Riboflavin biosynthesis protein</fullName>
    </recommendedName>
    <domain>
        <recommendedName>
            <fullName evidence="15">Riboflavin kinase</fullName>
            <ecNumber evidence="15">2.7.1.26</ecNumber>
        </recommendedName>
        <alternativeName>
            <fullName evidence="15">Flavokinase</fullName>
        </alternativeName>
    </domain>
    <domain>
        <recommendedName>
            <fullName evidence="15">FMN adenylyltransferase</fullName>
            <ecNumber evidence="15">2.7.7.2</ecNumber>
        </recommendedName>
        <alternativeName>
            <fullName evidence="15">FAD pyrophosphorylase</fullName>
        </alternativeName>
        <alternativeName>
            <fullName evidence="15">FAD synthase</fullName>
        </alternativeName>
    </domain>
</protein>
<dbReference type="NCBIfam" id="TIGR00083">
    <property type="entry name" value="ribF"/>
    <property type="match status" value="1"/>
</dbReference>
<dbReference type="EC" id="2.7.7.2" evidence="15"/>
<keyword evidence="6 15" id="KW-0808">Transferase</keyword>
<dbReference type="SUPFAM" id="SSF82114">
    <property type="entry name" value="Riboflavin kinase-like"/>
    <property type="match status" value="1"/>
</dbReference>
<comment type="catalytic activity">
    <reaction evidence="13 15">
        <text>riboflavin + ATP = FMN + ADP + H(+)</text>
        <dbReference type="Rhea" id="RHEA:14357"/>
        <dbReference type="ChEBI" id="CHEBI:15378"/>
        <dbReference type="ChEBI" id="CHEBI:30616"/>
        <dbReference type="ChEBI" id="CHEBI:57986"/>
        <dbReference type="ChEBI" id="CHEBI:58210"/>
        <dbReference type="ChEBI" id="CHEBI:456216"/>
        <dbReference type="EC" id="2.7.1.26"/>
    </reaction>
</comment>
<comment type="catalytic activity">
    <reaction evidence="14 15">
        <text>FMN + ATP + H(+) = FAD + diphosphate</text>
        <dbReference type="Rhea" id="RHEA:17237"/>
        <dbReference type="ChEBI" id="CHEBI:15378"/>
        <dbReference type="ChEBI" id="CHEBI:30616"/>
        <dbReference type="ChEBI" id="CHEBI:33019"/>
        <dbReference type="ChEBI" id="CHEBI:57692"/>
        <dbReference type="ChEBI" id="CHEBI:58210"/>
        <dbReference type="EC" id="2.7.7.2"/>
    </reaction>
</comment>
<dbReference type="AlphaFoldDB" id="A0A1I2VIG1"/>
<evidence type="ECO:0000313" key="18">
    <source>
        <dbReference type="Proteomes" id="UP000198623"/>
    </source>
</evidence>
<dbReference type="Gene3D" id="3.40.50.620">
    <property type="entry name" value="HUPs"/>
    <property type="match status" value="1"/>
</dbReference>
<keyword evidence="5 15" id="KW-0288">FMN</keyword>
<dbReference type="EMBL" id="FOOU01000017">
    <property type="protein sequence ID" value="SFG88930.1"/>
    <property type="molecule type" value="Genomic_DNA"/>
</dbReference>
<evidence type="ECO:0000256" key="10">
    <source>
        <dbReference type="ARBA" id="ARBA00022827"/>
    </source>
</evidence>
<gene>
    <name evidence="17" type="ORF">SAMN05216175_11748</name>
</gene>
<evidence type="ECO:0000256" key="9">
    <source>
        <dbReference type="ARBA" id="ARBA00022777"/>
    </source>
</evidence>
<feature type="domain" description="Riboflavin kinase" evidence="16">
    <location>
        <begin position="183"/>
        <end position="307"/>
    </location>
</feature>
<comment type="pathway">
    <text evidence="2 15">Cofactor biosynthesis; FAD biosynthesis; FAD from FMN: step 1/1.</text>
</comment>
<dbReference type="InterPro" id="IPR004821">
    <property type="entry name" value="Cyt_trans-like"/>
</dbReference>
<evidence type="ECO:0000256" key="8">
    <source>
        <dbReference type="ARBA" id="ARBA00022741"/>
    </source>
</evidence>
<dbReference type="EC" id="2.7.1.26" evidence="15"/>
<evidence type="ECO:0000256" key="13">
    <source>
        <dbReference type="ARBA" id="ARBA00047880"/>
    </source>
</evidence>
<dbReference type="InterPro" id="IPR023465">
    <property type="entry name" value="Riboflavin_kinase_dom_sf"/>
</dbReference>
<keyword evidence="12" id="KW-0511">Multifunctional enzyme</keyword>
<dbReference type="GO" id="GO:0009231">
    <property type="term" value="P:riboflavin biosynthetic process"/>
    <property type="evidence" value="ECO:0007669"/>
    <property type="project" value="InterPro"/>
</dbReference>
<keyword evidence="8 15" id="KW-0547">Nucleotide-binding</keyword>
<dbReference type="UniPathway" id="UPA00276">
    <property type="reaction ID" value="UER00406"/>
</dbReference>
<dbReference type="GO" id="GO:0005524">
    <property type="term" value="F:ATP binding"/>
    <property type="evidence" value="ECO:0007669"/>
    <property type="project" value="UniProtKB-UniRule"/>
</dbReference>
<dbReference type="SUPFAM" id="SSF52374">
    <property type="entry name" value="Nucleotidylyl transferase"/>
    <property type="match status" value="1"/>
</dbReference>
<dbReference type="RefSeq" id="WP_090730260.1">
    <property type="nucleotide sequence ID" value="NZ_FOOU01000017.1"/>
</dbReference>
<evidence type="ECO:0000313" key="17">
    <source>
        <dbReference type="EMBL" id="SFG88930.1"/>
    </source>
</evidence>